<dbReference type="AlphaFoldDB" id="A0A1L9B8A6"/>
<reference evidence="2" key="1">
    <citation type="submission" date="2016-11" db="EMBL/GenBank/DDBJ databases">
        <authorList>
            <person name="Shukria A."/>
            <person name="Stevens D.C."/>
        </authorList>
    </citation>
    <scope>NUCLEOTIDE SEQUENCE [LARGE SCALE GENOMIC DNA]</scope>
    <source>
        <strain evidence="2">Cbfe23</strain>
    </source>
</reference>
<organism evidence="1 2">
    <name type="scientific">Cystobacter ferrugineus</name>
    <dbReference type="NCBI Taxonomy" id="83449"/>
    <lineage>
        <taxon>Bacteria</taxon>
        <taxon>Pseudomonadati</taxon>
        <taxon>Myxococcota</taxon>
        <taxon>Myxococcia</taxon>
        <taxon>Myxococcales</taxon>
        <taxon>Cystobacterineae</taxon>
        <taxon>Archangiaceae</taxon>
        <taxon>Cystobacter</taxon>
    </lineage>
</organism>
<gene>
    <name evidence="1" type="ORF">BON30_23540</name>
</gene>
<proteinExistence type="predicted"/>
<accession>A0A1L9B8A6</accession>
<keyword evidence="2" id="KW-1185">Reference proteome</keyword>
<evidence type="ECO:0000313" key="2">
    <source>
        <dbReference type="Proteomes" id="UP000182229"/>
    </source>
</evidence>
<reference evidence="1 2" key="2">
    <citation type="submission" date="2016-12" db="EMBL/GenBank/DDBJ databases">
        <title>Draft Genome Sequence of Cystobacter ferrugineus Strain Cbfe23.</title>
        <authorList>
            <person name="Akbar S."/>
            <person name="Dowd S.E."/>
            <person name="Stevens D.C."/>
        </authorList>
    </citation>
    <scope>NUCLEOTIDE SEQUENCE [LARGE SCALE GENOMIC DNA]</scope>
    <source>
        <strain evidence="1 2">Cbfe23</strain>
    </source>
</reference>
<evidence type="ECO:0000313" key="1">
    <source>
        <dbReference type="EMBL" id="OJH38472.1"/>
    </source>
</evidence>
<sequence>MRPTETFVVEDINEAHGFARLRVEGGSGLFHCGLFPEQGDGELSPLRLQLGDRVRGVRRGQTVSQVQWVSRAAPPEVLVRRMEELSRQLEARGLRVAVAPESLADHQWREGPGSPLLEALQPQLRLFFAWDEAHPFEDERLLDRVEQATAEHLPGFSVLPVPGVARFRVEPGSHVIVGGEPDWEEPARLFEPLVEHINQELGRAQALVRWMPVRDNWVLATQELVDLLVSNGVLQGRASA</sequence>
<dbReference type="STRING" id="83449.BON30_23540"/>
<protein>
    <submittedName>
        <fullName evidence="1">Uncharacterized protein</fullName>
    </submittedName>
</protein>
<dbReference type="Proteomes" id="UP000182229">
    <property type="component" value="Unassembled WGS sequence"/>
</dbReference>
<dbReference type="EMBL" id="MPIN01000006">
    <property type="protein sequence ID" value="OJH38472.1"/>
    <property type="molecule type" value="Genomic_DNA"/>
</dbReference>
<name>A0A1L9B8A6_9BACT</name>
<comment type="caution">
    <text evidence="1">The sequence shown here is derived from an EMBL/GenBank/DDBJ whole genome shotgun (WGS) entry which is preliminary data.</text>
</comment>
<dbReference type="OrthoDB" id="5380408at2"/>
<dbReference type="RefSeq" id="WP_071900973.1">
    <property type="nucleotide sequence ID" value="NZ_MPIN01000006.1"/>
</dbReference>